<organism evidence="1 2">
    <name type="scientific">Halomonas chromatireducens</name>
    <dbReference type="NCBI Taxonomy" id="507626"/>
    <lineage>
        <taxon>Bacteria</taxon>
        <taxon>Pseudomonadati</taxon>
        <taxon>Pseudomonadota</taxon>
        <taxon>Gammaproteobacteria</taxon>
        <taxon>Oceanospirillales</taxon>
        <taxon>Halomonadaceae</taxon>
        <taxon>Halomonas</taxon>
    </lineage>
</organism>
<gene>
    <name evidence="1" type="ORF">LOKO_03477</name>
</gene>
<dbReference type="PATRIC" id="fig|507626.3.peg.3477"/>
<protein>
    <submittedName>
        <fullName evidence="1">Uncharacterized protein</fullName>
    </submittedName>
</protein>
<dbReference type="STRING" id="507626.LOKO_03477"/>
<evidence type="ECO:0000313" key="1">
    <source>
        <dbReference type="EMBL" id="AMD02517.1"/>
    </source>
</evidence>
<evidence type="ECO:0000313" key="2">
    <source>
        <dbReference type="Proteomes" id="UP000063387"/>
    </source>
</evidence>
<proteinExistence type="predicted"/>
<dbReference type="EMBL" id="CP014226">
    <property type="protein sequence ID" value="AMD02517.1"/>
    <property type="molecule type" value="Genomic_DNA"/>
</dbReference>
<dbReference type="KEGG" id="hco:LOKO_03477"/>
<sequence length="85" mass="9068">MVMRHGPDQCLALPQRQVARLPARGGPHRAAGLQSMEEFMAQEGMVVANQGIPRIGCHCLDGGELFQDELGHATPAFSVKTDTAG</sequence>
<reference evidence="1 2" key="2">
    <citation type="submission" date="2016-02" db="EMBL/GenBank/DDBJ databases">
        <authorList>
            <person name="Wen L."/>
            <person name="He K."/>
            <person name="Yang H."/>
        </authorList>
    </citation>
    <scope>NUCLEOTIDE SEQUENCE [LARGE SCALE GENOMIC DNA]</scope>
    <source>
        <strain evidence="1 2">AGD 8-3</strain>
    </source>
</reference>
<name>A0A109UNA4_9GAMM</name>
<dbReference type="AlphaFoldDB" id="A0A109UNA4"/>
<dbReference type="Proteomes" id="UP000063387">
    <property type="component" value="Chromosome"/>
</dbReference>
<reference evidence="1 2" key="1">
    <citation type="journal article" date="2016" name="Genome Announc.">
        <title>Draft Genome Sequence of 'Halomonas chromatireducens' Strain AGD 8-3, a Haloalkaliphilic Chromate- and Selenite-Reducing Gammaproteobacterium.</title>
        <authorList>
            <person name="Sharko F.S."/>
            <person name="Shapovalova A.A."/>
            <person name="Tsygankova S.V."/>
            <person name="Komova A.V."/>
            <person name="Boulygina E.S."/>
            <person name="Teslyuk A.B."/>
            <person name="Gotovtsev P.M."/>
            <person name="Namsaraev Z.B."/>
            <person name="Khijniak T.V."/>
            <person name="Nedoluzhko A.V."/>
            <person name="Vasilov R.G."/>
        </authorList>
    </citation>
    <scope>NUCLEOTIDE SEQUENCE [LARGE SCALE GENOMIC DNA]</scope>
    <source>
        <strain evidence="1 2">AGD 8-3</strain>
    </source>
</reference>
<keyword evidence="2" id="KW-1185">Reference proteome</keyword>
<accession>A0A109UNA4</accession>